<evidence type="ECO:0000313" key="3">
    <source>
        <dbReference type="EMBL" id="TFK25665.1"/>
    </source>
</evidence>
<evidence type="ECO:0000313" key="4">
    <source>
        <dbReference type="Proteomes" id="UP000307440"/>
    </source>
</evidence>
<dbReference type="InterPro" id="IPR006680">
    <property type="entry name" value="Amidohydro-rel"/>
</dbReference>
<dbReference type="GO" id="GO:0006145">
    <property type="term" value="P:purine nucleobase catabolic process"/>
    <property type="evidence" value="ECO:0007669"/>
    <property type="project" value="TreeGrafter"/>
</dbReference>
<keyword evidence="1" id="KW-0472">Membrane</keyword>
<keyword evidence="1" id="KW-0812">Transmembrane</keyword>
<keyword evidence="4" id="KW-1185">Reference proteome</keyword>
<keyword evidence="3" id="KW-0378">Hydrolase</keyword>
<dbReference type="SUPFAM" id="SSF51556">
    <property type="entry name" value="Metallo-dependent hydrolases"/>
    <property type="match status" value="1"/>
</dbReference>
<dbReference type="Proteomes" id="UP000307440">
    <property type="component" value="Unassembled WGS sequence"/>
</dbReference>
<evidence type="ECO:0000256" key="1">
    <source>
        <dbReference type="SAM" id="Phobius"/>
    </source>
</evidence>
<dbReference type="InterPro" id="IPR032466">
    <property type="entry name" value="Metal_Hydrolase"/>
</dbReference>
<dbReference type="Pfam" id="PF01979">
    <property type="entry name" value="Amidohydro_1"/>
    <property type="match status" value="1"/>
</dbReference>
<dbReference type="GO" id="GO:0004038">
    <property type="term" value="F:allantoinase activity"/>
    <property type="evidence" value="ECO:0007669"/>
    <property type="project" value="TreeGrafter"/>
</dbReference>
<dbReference type="AlphaFoldDB" id="A0A5C3KZD5"/>
<name>A0A5C3KZD5_COPMA</name>
<accession>A0A5C3KZD5</accession>
<feature type="transmembrane region" description="Helical" evidence="1">
    <location>
        <begin position="22"/>
        <end position="41"/>
    </location>
</feature>
<keyword evidence="1" id="KW-1133">Transmembrane helix</keyword>
<gene>
    <name evidence="3" type="ORF">FA15DRAFT_668176</name>
</gene>
<dbReference type="OrthoDB" id="10258955at2759"/>
<protein>
    <submittedName>
        <fullName evidence="3">Composite domain of metallo-dependent hydrolase</fullName>
    </submittedName>
</protein>
<dbReference type="EMBL" id="ML210183">
    <property type="protein sequence ID" value="TFK25665.1"/>
    <property type="molecule type" value="Genomic_DNA"/>
</dbReference>
<dbReference type="InterPro" id="IPR050138">
    <property type="entry name" value="DHOase/Allantoinase_Hydrolase"/>
</dbReference>
<dbReference type="InterPro" id="IPR011059">
    <property type="entry name" value="Metal-dep_hydrolase_composite"/>
</dbReference>
<dbReference type="GO" id="GO:0005737">
    <property type="term" value="C:cytoplasm"/>
    <property type="evidence" value="ECO:0007669"/>
    <property type="project" value="TreeGrafter"/>
</dbReference>
<evidence type="ECO:0000259" key="2">
    <source>
        <dbReference type="Pfam" id="PF01979"/>
    </source>
</evidence>
<proteinExistence type="predicted"/>
<dbReference type="PANTHER" id="PTHR43668">
    <property type="entry name" value="ALLANTOINASE"/>
    <property type="match status" value="1"/>
</dbReference>
<sequence length="957" mass="103737">MDDKPLPTYHGQRAQRSSSRSLAFKGLLAAVLLVVGPLTYFSNTVVDLSNKHSSSPSVPINAQAIINKCKALDVLPGPPKDFGKRKESDRFEPGTKPVLIRNATIWTGRDDGKEVLKGDVLLAHGVVKSVGDADVAELAEYADVVTVDAEGAWVTPGIVDAHSHMGVDSAPELEGAEDTNSFKGLTLPWLRSLDGLNTHDDAYRLSISGGVTTANILPGSADAIGGQAFTIKLRPTKERTPTSKLLEPPFSLNATAGEDAERPRWRQMKHACGENPSRVYDGTRMDTQWAFRNAYETARKLKVEQDEYCSKAVAGRWTDLGAFPENLQWEALIDVLRGRVKVHNHCYEAVDLDNMVRLTNEFKFSIAAFHHAHETYLVPDLLKKAYGGPPAIALFATNARYKREAYRGSEFAPKILTDNGLKVVMKSDHPVLNSRFLLNEAQQAHYYGLSEHLALSSVISTPATILGYDHRIGFLNKGYDADIVIWDSHPLQIGATPKQVYIDGIPQLKKPHVNSKPSRLQKSPQTPDFKVEIKETLEHDGLPPLVVYKAKADVVIFKNVSSLHVREGTKVKEVFDVTRPNALGENGDGVYKVTDVVVENGNVVCVGVKEDCLKTYETPSSVIINLERGSISPALVSFGSPLALNHIDQEASANDGRIVDVLTSSNSGLLGPGPLIRAVDGLLFETRDALLGYRAGVTVGVTAPTGGSFIQGLSTAFDTGAPHKLSNNAVLQQVTALHVGLLPSSPSVSTQIAALRNLLKGESQGDLGKYFKLVAEGEIPLVIDVHSADVISTVIELKKEVDSRLSGGRKTQFTLVGANEAHLIAKEIGAAGIGVILNPARPYPEDWKSQRILPGPPLSAETSATLLRKHNVTVGLGILEQWQARSTRFDVAWTALDSNGRITKTEAIELVTANLEQLLGVRKPNLDLVAVKRGSLHDFEGQVVGIISSRQRGVNLI</sequence>
<dbReference type="Gene3D" id="3.20.20.140">
    <property type="entry name" value="Metal-dependent hydrolases"/>
    <property type="match status" value="2"/>
</dbReference>
<dbReference type="PANTHER" id="PTHR43668:SF5">
    <property type="entry name" value="AMIDOHYDROLASE 3 DOMAIN-CONTAINING PROTEIN"/>
    <property type="match status" value="1"/>
</dbReference>
<organism evidence="3 4">
    <name type="scientific">Coprinopsis marcescibilis</name>
    <name type="common">Agaric fungus</name>
    <name type="synonym">Psathyrella marcescibilis</name>
    <dbReference type="NCBI Taxonomy" id="230819"/>
    <lineage>
        <taxon>Eukaryota</taxon>
        <taxon>Fungi</taxon>
        <taxon>Dikarya</taxon>
        <taxon>Basidiomycota</taxon>
        <taxon>Agaricomycotina</taxon>
        <taxon>Agaricomycetes</taxon>
        <taxon>Agaricomycetidae</taxon>
        <taxon>Agaricales</taxon>
        <taxon>Agaricineae</taxon>
        <taxon>Psathyrellaceae</taxon>
        <taxon>Coprinopsis</taxon>
    </lineage>
</organism>
<dbReference type="SUPFAM" id="SSF51338">
    <property type="entry name" value="Composite domain of metallo-dependent hydrolases"/>
    <property type="match status" value="1"/>
</dbReference>
<reference evidence="3 4" key="1">
    <citation type="journal article" date="2019" name="Nat. Ecol. Evol.">
        <title>Megaphylogeny resolves global patterns of mushroom evolution.</title>
        <authorList>
            <person name="Varga T."/>
            <person name="Krizsan K."/>
            <person name="Foldi C."/>
            <person name="Dima B."/>
            <person name="Sanchez-Garcia M."/>
            <person name="Sanchez-Ramirez S."/>
            <person name="Szollosi G.J."/>
            <person name="Szarkandi J.G."/>
            <person name="Papp V."/>
            <person name="Albert L."/>
            <person name="Andreopoulos W."/>
            <person name="Angelini C."/>
            <person name="Antonin V."/>
            <person name="Barry K.W."/>
            <person name="Bougher N.L."/>
            <person name="Buchanan P."/>
            <person name="Buyck B."/>
            <person name="Bense V."/>
            <person name="Catcheside P."/>
            <person name="Chovatia M."/>
            <person name="Cooper J."/>
            <person name="Damon W."/>
            <person name="Desjardin D."/>
            <person name="Finy P."/>
            <person name="Geml J."/>
            <person name="Haridas S."/>
            <person name="Hughes K."/>
            <person name="Justo A."/>
            <person name="Karasinski D."/>
            <person name="Kautmanova I."/>
            <person name="Kiss B."/>
            <person name="Kocsube S."/>
            <person name="Kotiranta H."/>
            <person name="LaButti K.M."/>
            <person name="Lechner B.E."/>
            <person name="Liimatainen K."/>
            <person name="Lipzen A."/>
            <person name="Lukacs Z."/>
            <person name="Mihaltcheva S."/>
            <person name="Morgado L.N."/>
            <person name="Niskanen T."/>
            <person name="Noordeloos M.E."/>
            <person name="Ohm R.A."/>
            <person name="Ortiz-Santana B."/>
            <person name="Ovrebo C."/>
            <person name="Racz N."/>
            <person name="Riley R."/>
            <person name="Savchenko A."/>
            <person name="Shiryaev A."/>
            <person name="Soop K."/>
            <person name="Spirin V."/>
            <person name="Szebenyi C."/>
            <person name="Tomsovsky M."/>
            <person name="Tulloss R.E."/>
            <person name="Uehling J."/>
            <person name="Grigoriev I.V."/>
            <person name="Vagvolgyi C."/>
            <person name="Papp T."/>
            <person name="Martin F.M."/>
            <person name="Miettinen O."/>
            <person name="Hibbett D.S."/>
            <person name="Nagy L.G."/>
        </authorList>
    </citation>
    <scope>NUCLEOTIDE SEQUENCE [LARGE SCALE GENOMIC DNA]</scope>
    <source>
        <strain evidence="3 4">CBS 121175</strain>
    </source>
</reference>
<feature type="domain" description="Amidohydrolase-related" evidence="2">
    <location>
        <begin position="408"/>
        <end position="496"/>
    </location>
</feature>